<protein>
    <submittedName>
        <fullName evidence="2">Uncharacterized protein</fullName>
    </submittedName>
</protein>
<dbReference type="EMBL" id="SVCM01000046">
    <property type="protein sequence ID" value="MBE6059347.1"/>
    <property type="molecule type" value="Genomic_DNA"/>
</dbReference>
<feature type="transmembrane region" description="Helical" evidence="1">
    <location>
        <begin position="107"/>
        <end position="129"/>
    </location>
</feature>
<feature type="transmembrane region" description="Helical" evidence="1">
    <location>
        <begin position="208"/>
        <end position="232"/>
    </location>
</feature>
<evidence type="ECO:0000256" key="1">
    <source>
        <dbReference type="SAM" id="Phobius"/>
    </source>
</evidence>
<organism evidence="2 3">
    <name type="scientific">Clostridium sulfidigenes</name>
    <dbReference type="NCBI Taxonomy" id="318464"/>
    <lineage>
        <taxon>Bacteria</taxon>
        <taxon>Bacillati</taxon>
        <taxon>Bacillota</taxon>
        <taxon>Clostridia</taxon>
        <taxon>Eubacteriales</taxon>
        <taxon>Clostridiaceae</taxon>
        <taxon>Clostridium</taxon>
    </lineage>
</organism>
<feature type="transmembrane region" description="Helical" evidence="1">
    <location>
        <begin position="141"/>
        <end position="168"/>
    </location>
</feature>
<name>A0A927W8W0_9CLOT</name>
<feature type="transmembrane region" description="Helical" evidence="1">
    <location>
        <begin position="53"/>
        <end position="74"/>
    </location>
</feature>
<feature type="transmembrane region" description="Helical" evidence="1">
    <location>
        <begin position="180"/>
        <end position="202"/>
    </location>
</feature>
<proteinExistence type="predicted"/>
<keyword evidence="1" id="KW-1133">Transmembrane helix</keyword>
<reference evidence="2" key="1">
    <citation type="submission" date="2019-04" db="EMBL/GenBank/DDBJ databases">
        <title>Evolution of Biomass-Degrading Anaerobic Consortia Revealed by Metagenomics.</title>
        <authorList>
            <person name="Peng X."/>
        </authorList>
    </citation>
    <scope>NUCLEOTIDE SEQUENCE</scope>
    <source>
        <strain evidence="2">SIG254</strain>
    </source>
</reference>
<keyword evidence="1" id="KW-0812">Transmembrane</keyword>
<dbReference type="AlphaFoldDB" id="A0A927W8W0"/>
<evidence type="ECO:0000313" key="3">
    <source>
        <dbReference type="Proteomes" id="UP000768462"/>
    </source>
</evidence>
<dbReference type="Proteomes" id="UP000768462">
    <property type="component" value="Unassembled WGS sequence"/>
</dbReference>
<feature type="transmembrane region" description="Helical" evidence="1">
    <location>
        <begin position="22"/>
        <end position="41"/>
    </location>
</feature>
<accession>A0A927W8W0</accession>
<sequence length="240" mass="28795">MIQDDDELEIVREFKEVLKPKLYWPIWNTIICSGPSLNLIFRYFIEREIKDPTVAIILTIITTIWAIINWYWYVKERNDFKKNWKKISKELETLNYKEEFSKDYMDIIFNSMQITAIVSLVAFFIFVAITLLSELSYVRYFALFSIGIFFLTSIGMIIIGIVQLFNIIKELKKARRLNNVLKRFFLIFTLLFIIQVILTFIMHKDLDWFEFIFYPLMMTIPIVIATEVAIIYKEIKKKIE</sequence>
<comment type="caution">
    <text evidence="2">The sequence shown here is derived from an EMBL/GenBank/DDBJ whole genome shotgun (WGS) entry which is preliminary data.</text>
</comment>
<evidence type="ECO:0000313" key="2">
    <source>
        <dbReference type="EMBL" id="MBE6059347.1"/>
    </source>
</evidence>
<keyword evidence="1" id="KW-0472">Membrane</keyword>
<gene>
    <name evidence="2" type="ORF">E7215_04125</name>
</gene>